<dbReference type="PATRIC" id="fig|1365253.3.peg.3588"/>
<evidence type="ECO:0000313" key="1">
    <source>
        <dbReference type="EMBL" id="KZN45547.1"/>
    </source>
</evidence>
<dbReference type="Proteomes" id="UP000076587">
    <property type="component" value="Unassembled WGS sequence"/>
</dbReference>
<protein>
    <submittedName>
        <fullName evidence="1">Uncharacterized protein</fullName>
    </submittedName>
</protein>
<organism evidence="1 2">
    <name type="scientific">Pseudoalteromonas luteoviolacea NCIMB 1942</name>
    <dbReference type="NCBI Taxonomy" id="1365253"/>
    <lineage>
        <taxon>Bacteria</taxon>
        <taxon>Pseudomonadati</taxon>
        <taxon>Pseudomonadota</taxon>
        <taxon>Gammaproteobacteria</taxon>
        <taxon>Alteromonadales</taxon>
        <taxon>Pseudoalteromonadaceae</taxon>
        <taxon>Pseudoalteromonas</taxon>
    </lineage>
</organism>
<dbReference type="EMBL" id="AUXT01000181">
    <property type="protein sequence ID" value="KZN45547.1"/>
    <property type="molecule type" value="Genomic_DNA"/>
</dbReference>
<dbReference type="AlphaFoldDB" id="A0A167ALU3"/>
<name>A0A167ALU3_9GAMM</name>
<reference evidence="1 2" key="1">
    <citation type="submission" date="2013-07" db="EMBL/GenBank/DDBJ databases">
        <title>Comparative Genomic and Metabolomic Analysis of Twelve Strains of Pseudoalteromonas luteoviolacea.</title>
        <authorList>
            <person name="Vynne N.G."/>
            <person name="Mansson M."/>
            <person name="Gram L."/>
        </authorList>
    </citation>
    <scope>NUCLEOTIDE SEQUENCE [LARGE SCALE GENOMIC DNA]</scope>
    <source>
        <strain evidence="1 2">NCIMB 1942</strain>
    </source>
</reference>
<sequence length="31" mass="3440">MSAKVSDIASKDLGYVVWLHHVAKIKGNPFK</sequence>
<evidence type="ECO:0000313" key="2">
    <source>
        <dbReference type="Proteomes" id="UP000076587"/>
    </source>
</evidence>
<proteinExistence type="predicted"/>
<accession>A0A167ALU3</accession>
<gene>
    <name evidence="1" type="ORF">N482_15015</name>
</gene>
<comment type="caution">
    <text evidence="1">The sequence shown here is derived from an EMBL/GenBank/DDBJ whole genome shotgun (WGS) entry which is preliminary data.</text>
</comment>